<sequence length="260" mass="27749">MPAPAYRWKIRLWCIISAIHIADQGRRPVQCRECAGEVPAFREFCPHCGAPTHAKLRGRGGGGDAGPEGRSEEELKRNRARVLVIGAALLLAAGVVGKGDWFPIRINGDSHESRESREGPRGAAIVPVQQLIQAYRDDPDAADDLYRHREMVVTGPFVRIAPDGQGDPDLRLGTSDPAGQFGADLIRASHEQATRLRPGQVVTVGCQRIDRSGDERWLRNCAIQSVADVGASAPPAAPAPPAERIEASPPAPPAPPGNGG</sequence>
<feature type="compositionally biased region" description="Pro residues" evidence="1">
    <location>
        <begin position="249"/>
        <end position="260"/>
    </location>
</feature>
<name>A0A4Y8ZKA3_9SPHN</name>
<evidence type="ECO:0000256" key="1">
    <source>
        <dbReference type="SAM" id="MobiDB-lite"/>
    </source>
</evidence>
<dbReference type="InterPro" id="IPR024422">
    <property type="entry name" value="Protein_unknown_function_OB"/>
</dbReference>
<evidence type="ECO:0000313" key="2">
    <source>
        <dbReference type="EMBL" id="TFI56364.1"/>
    </source>
</evidence>
<dbReference type="EMBL" id="SPDV01000095">
    <property type="protein sequence ID" value="TFI56364.1"/>
    <property type="molecule type" value="Genomic_DNA"/>
</dbReference>
<gene>
    <name evidence="2" type="ORF">E2493_20580</name>
</gene>
<dbReference type="Proteomes" id="UP000298213">
    <property type="component" value="Unassembled WGS sequence"/>
</dbReference>
<proteinExistence type="predicted"/>
<reference evidence="2 3" key="1">
    <citation type="submission" date="2019-03" db="EMBL/GenBank/DDBJ databases">
        <title>Genome sequence of Sphingomonas sp. 17J27-24.</title>
        <authorList>
            <person name="Kim M."/>
            <person name="Maeng S."/>
            <person name="Sathiyaraj S."/>
        </authorList>
    </citation>
    <scope>NUCLEOTIDE SEQUENCE [LARGE SCALE GENOMIC DNA]</scope>
    <source>
        <strain evidence="2 3">17J27-24</strain>
    </source>
</reference>
<evidence type="ECO:0000313" key="3">
    <source>
        <dbReference type="Proteomes" id="UP000298213"/>
    </source>
</evidence>
<dbReference type="Pfam" id="PF12869">
    <property type="entry name" value="tRNA_anti-like"/>
    <property type="match status" value="1"/>
</dbReference>
<dbReference type="AlphaFoldDB" id="A0A4Y8ZKA3"/>
<protein>
    <submittedName>
        <fullName evidence="2">Uncharacterized protein</fullName>
    </submittedName>
</protein>
<comment type="caution">
    <text evidence="2">The sequence shown here is derived from an EMBL/GenBank/DDBJ whole genome shotgun (WGS) entry which is preliminary data.</text>
</comment>
<feature type="region of interest" description="Disordered" evidence="1">
    <location>
        <begin position="228"/>
        <end position="260"/>
    </location>
</feature>
<keyword evidence="3" id="KW-1185">Reference proteome</keyword>
<dbReference type="OrthoDB" id="7594841at2"/>
<organism evidence="2 3">
    <name type="scientific">Sphingomonas parva</name>
    <dbReference type="NCBI Taxonomy" id="2555898"/>
    <lineage>
        <taxon>Bacteria</taxon>
        <taxon>Pseudomonadati</taxon>
        <taxon>Pseudomonadota</taxon>
        <taxon>Alphaproteobacteria</taxon>
        <taxon>Sphingomonadales</taxon>
        <taxon>Sphingomonadaceae</taxon>
        <taxon>Sphingomonas</taxon>
    </lineage>
</organism>
<accession>A0A4Y8ZKA3</accession>